<dbReference type="EMBL" id="JAXLPB010000005">
    <property type="protein sequence ID" value="MDY8110662.1"/>
    <property type="molecule type" value="Genomic_DNA"/>
</dbReference>
<accession>A0ABU5I5L8</accession>
<organism evidence="1 2">
    <name type="scientific">Fulvimarina uroteuthidis</name>
    <dbReference type="NCBI Taxonomy" id="3098149"/>
    <lineage>
        <taxon>Bacteria</taxon>
        <taxon>Pseudomonadati</taxon>
        <taxon>Pseudomonadota</taxon>
        <taxon>Alphaproteobacteria</taxon>
        <taxon>Hyphomicrobiales</taxon>
        <taxon>Aurantimonadaceae</taxon>
        <taxon>Fulvimarina</taxon>
    </lineage>
</organism>
<proteinExistence type="predicted"/>
<name>A0ABU5I5L8_9HYPH</name>
<keyword evidence="2" id="KW-1185">Reference proteome</keyword>
<dbReference type="Proteomes" id="UP001294412">
    <property type="component" value="Unassembled WGS sequence"/>
</dbReference>
<comment type="caution">
    <text evidence="1">The sequence shown here is derived from an EMBL/GenBank/DDBJ whole genome shotgun (WGS) entry which is preliminary data.</text>
</comment>
<evidence type="ECO:0000313" key="2">
    <source>
        <dbReference type="Proteomes" id="UP001294412"/>
    </source>
</evidence>
<sequence length="92" mass="9967">MSGLNICHKEDRVFLSYDSAAYDADGIVTGFVQKGFEIPQMRAFVACTGASIAALTLSRVLPDVYQDIDDVSESGESVLDAVYEKIADLLDD</sequence>
<dbReference type="RefSeq" id="WP_322188424.1">
    <property type="nucleotide sequence ID" value="NZ_JAXLPB010000005.1"/>
</dbReference>
<reference evidence="1 2" key="1">
    <citation type="submission" date="2023-12" db="EMBL/GenBank/DDBJ databases">
        <title>Description of Novel Strain Fulvimarina sp. 2208YS6-2-32 isolated from Uroteuthis (Photololigo) edulis.</title>
        <authorList>
            <person name="Park J.-S."/>
        </authorList>
    </citation>
    <scope>NUCLEOTIDE SEQUENCE [LARGE SCALE GENOMIC DNA]</scope>
    <source>
        <strain evidence="1 2">2208YS6-2-32</strain>
    </source>
</reference>
<protein>
    <submittedName>
        <fullName evidence="1">Uncharacterized protein</fullName>
    </submittedName>
</protein>
<evidence type="ECO:0000313" key="1">
    <source>
        <dbReference type="EMBL" id="MDY8110662.1"/>
    </source>
</evidence>
<gene>
    <name evidence="1" type="ORF">U0C82_16080</name>
</gene>